<evidence type="ECO:0000313" key="2">
    <source>
        <dbReference type="Proteomes" id="UP000286134"/>
    </source>
</evidence>
<dbReference type="STRING" id="212602.A0A420HB20"/>
<comment type="caution">
    <text evidence="1">The sequence shown here is derived from an EMBL/GenBank/DDBJ whole genome shotgun (WGS) entry which is preliminary data.</text>
</comment>
<proteinExistence type="predicted"/>
<dbReference type="PANTHER" id="PTHR37466">
    <property type="entry name" value="SLR1628 PROTEIN"/>
    <property type="match status" value="1"/>
</dbReference>
<keyword evidence="2" id="KW-1185">Reference proteome</keyword>
<gene>
    <name evidence="1" type="ORF">OnM2_096036</name>
</gene>
<dbReference type="InterPro" id="IPR018714">
    <property type="entry name" value="DUF2237"/>
</dbReference>
<evidence type="ECO:0000313" key="1">
    <source>
        <dbReference type="EMBL" id="RKF54629.1"/>
    </source>
</evidence>
<dbReference type="EMBL" id="MCFK01009610">
    <property type="protein sequence ID" value="RKF54629.1"/>
    <property type="molecule type" value="Genomic_DNA"/>
</dbReference>
<sequence length="135" mass="15300">MSPGTSTLLYTNVLGGILKRWSLDPVTGFYRNGYCQVRQDDMGNHSVAATLTDPFLDFTATRGNDLRSIGLKAGCKWCLCAARWREALDYARNRPDTFEDFIRNPVVPLVHLESTHISAYKCVTYQDLKTFSDDR</sequence>
<dbReference type="Proteomes" id="UP000286134">
    <property type="component" value="Unassembled WGS sequence"/>
</dbReference>
<dbReference type="OrthoDB" id="1517790at2759"/>
<protein>
    <submittedName>
        <fullName evidence="1">Uncharacterized protein</fullName>
    </submittedName>
</protein>
<reference evidence="1 2" key="1">
    <citation type="journal article" date="2018" name="BMC Genomics">
        <title>Comparative genome analyses reveal sequence features reflecting distinct modes of host-adaptation between dicot and monocot powdery mildew.</title>
        <authorList>
            <person name="Wu Y."/>
            <person name="Ma X."/>
            <person name="Pan Z."/>
            <person name="Kale S.D."/>
            <person name="Song Y."/>
            <person name="King H."/>
            <person name="Zhang Q."/>
            <person name="Presley C."/>
            <person name="Deng X."/>
            <person name="Wei C.I."/>
            <person name="Xiao S."/>
        </authorList>
    </citation>
    <scope>NUCLEOTIDE SEQUENCE [LARGE SCALE GENOMIC DNA]</scope>
    <source>
        <strain evidence="1">UMSG2</strain>
    </source>
</reference>
<dbReference type="Pfam" id="PF09996">
    <property type="entry name" value="DUF2237"/>
    <property type="match status" value="1"/>
</dbReference>
<accession>A0A420HB20</accession>
<dbReference type="AlphaFoldDB" id="A0A420HB20"/>
<dbReference type="Gene3D" id="3.30.56.110">
    <property type="entry name" value="Protein of unknown function DUF2237"/>
    <property type="match status" value="1"/>
</dbReference>
<dbReference type="PANTHER" id="PTHR37466:SF1">
    <property type="entry name" value="SLR1628 PROTEIN"/>
    <property type="match status" value="1"/>
</dbReference>
<organism evidence="1 2">
    <name type="scientific">Erysiphe neolycopersici</name>
    <dbReference type="NCBI Taxonomy" id="212602"/>
    <lineage>
        <taxon>Eukaryota</taxon>
        <taxon>Fungi</taxon>
        <taxon>Dikarya</taxon>
        <taxon>Ascomycota</taxon>
        <taxon>Pezizomycotina</taxon>
        <taxon>Leotiomycetes</taxon>
        <taxon>Erysiphales</taxon>
        <taxon>Erysiphaceae</taxon>
        <taxon>Erysiphe</taxon>
    </lineage>
</organism>
<name>A0A420HB20_9PEZI</name>